<comment type="caution">
    <text evidence="3">The sequence shown here is derived from an EMBL/GenBank/DDBJ whole genome shotgun (WGS) entry which is preliminary data.</text>
</comment>
<dbReference type="Gene3D" id="1.10.2020.20">
    <property type="match status" value="1"/>
</dbReference>
<evidence type="ECO:0000313" key="3">
    <source>
        <dbReference type="EMBL" id="GJC80131.1"/>
    </source>
</evidence>
<reference evidence="3 4" key="1">
    <citation type="submission" date="2021-07" db="EMBL/GenBank/DDBJ databases">
        <title>Genome data of Colletotrichum spaethianum.</title>
        <authorList>
            <person name="Utami Y.D."/>
            <person name="Hiruma K."/>
        </authorList>
    </citation>
    <scope>NUCLEOTIDE SEQUENCE [LARGE SCALE GENOMIC DNA]</scope>
    <source>
        <strain evidence="3 4">MAFF 242679</strain>
    </source>
</reference>
<accession>A0AA37GFS5</accession>
<evidence type="ECO:0000256" key="1">
    <source>
        <dbReference type="SAM" id="MobiDB-lite"/>
    </source>
</evidence>
<dbReference type="InterPro" id="IPR032368">
    <property type="entry name" value="RPN13_DEUBAD"/>
</dbReference>
<sequence>MGIGEGKTATGGSNTDADAAVRNFLESLRGNTGLGGSQQGGQQQNADKPYPYLSHLLPNEITIPMLRSASEEYIDSLLSFLPPAILVLAAESDDLGDSEPTAEAAAAAKATLSLAEKKSLLERVLRSPQFHQALGSLTMALRDGGLPTIAGALNVKVPNGGYMRGGAMPLGGGEAVETFVESIKSTVKEKKQG</sequence>
<evidence type="ECO:0000313" key="4">
    <source>
        <dbReference type="Proteomes" id="UP001055172"/>
    </source>
</evidence>
<feature type="domain" description="RPN13 DEUBAD" evidence="2">
    <location>
        <begin position="40"/>
        <end position="155"/>
    </location>
</feature>
<dbReference type="Pfam" id="PF16550">
    <property type="entry name" value="RPN13_C"/>
    <property type="match status" value="1"/>
</dbReference>
<gene>
    <name evidence="3" type="ORF">ColLi_02969</name>
</gene>
<dbReference type="Proteomes" id="UP001055172">
    <property type="component" value="Unassembled WGS sequence"/>
</dbReference>
<dbReference type="AlphaFoldDB" id="A0AA37GFS5"/>
<keyword evidence="4" id="KW-1185">Reference proteome</keyword>
<name>A0AA37GFS5_9PEZI</name>
<organism evidence="3 4">
    <name type="scientific">Colletotrichum liriopes</name>
    <dbReference type="NCBI Taxonomy" id="708192"/>
    <lineage>
        <taxon>Eukaryota</taxon>
        <taxon>Fungi</taxon>
        <taxon>Dikarya</taxon>
        <taxon>Ascomycota</taxon>
        <taxon>Pezizomycotina</taxon>
        <taxon>Sordariomycetes</taxon>
        <taxon>Hypocreomycetidae</taxon>
        <taxon>Glomerellales</taxon>
        <taxon>Glomerellaceae</taxon>
        <taxon>Colletotrichum</taxon>
        <taxon>Colletotrichum spaethianum species complex</taxon>
    </lineage>
</organism>
<dbReference type="EMBL" id="BPPX01000005">
    <property type="protein sequence ID" value="GJC80131.1"/>
    <property type="molecule type" value="Genomic_DNA"/>
</dbReference>
<proteinExistence type="predicted"/>
<evidence type="ECO:0000259" key="2">
    <source>
        <dbReference type="Pfam" id="PF16550"/>
    </source>
</evidence>
<dbReference type="InterPro" id="IPR038108">
    <property type="entry name" value="RPN13_DEUBAD_sf"/>
</dbReference>
<protein>
    <recommendedName>
        <fullName evidence="2">RPN13 DEUBAD domain-containing protein</fullName>
    </recommendedName>
</protein>
<feature type="region of interest" description="Disordered" evidence="1">
    <location>
        <begin position="30"/>
        <end position="51"/>
    </location>
</feature>